<keyword evidence="1" id="KW-0723">Serine/threonine-protein kinase</keyword>
<evidence type="ECO:0000256" key="3">
    <source>
        <dbReference type="ARBA" id="ARBA00022741"/>
    </source>
</evidence>
<feature type="compositionally biased region" description="Polar residues" evidence="8">
    <location>
        <begin position="18"/>
        <end position="28"/>
    </location>
</feature>
<dbReference type="GO" id="GO:0005524">
    <property type="term" value="F:ATP binding"/>
    <property type="evidence" value="ECO:0007669"/>
    <property type="project" value="UniProtKB-KW"/>
</dbReference>
<dbReference type="SUPFAM" id="SSF56112">
    <property type="entry name" value="Protein kinase-like (PK-like)"/>
    <property type="match status" value="1"/>
</dbReference>
<evidence type="ECO:0000256" key="8">
    <source>
        <dbReference type="SAM" id="MobiDB-lite"/>
    </source>
</evidence>
<evidence type="ECO:0000256" key="4">
    <source>
        <dbReference type="ARBA" id="ARBA00022777"/>
    </source>
</evidence>
<feature type="domain" description="Protein kinase" evidence="9">
    <location>
        <begin position="1"/>
        <end position="163"/>
    </location>
</feature>
<dbReference type="AlphaFoldDB" id="A0A1I8IEL7"/>
<proteinExistence type="predicted"/>
<dbReference type="InterPro" id="IPR000719">
    <property type="entry name" value="Prot_kinase_dom"/>
</dbReference>
<protein>
    <submittedName>
        <fullName evidence="11">Aurora kinase</fullName>
    </submittedName>
</protein>
<accession>A0A1I8IEL7</accession>
<dbReference type="InterPro" id="IPR030616">
    <property type="entry name" value="Aur-like"/>
</dbReference>
<comment type="catalytic activity">
    <reaction evidence="7">
        <text>L-seryl-[protein] + ATP = O-phospho-L-seryl-[protein] + ADP + H(+)</text>
        <dbReference type="Rhea" id="RHEA:17989"/>
        <dbReference type="Rhea" id="RHEA-COMP:9863"/>
        <dbReference type="Rhea" id="RHEA-COMP:11604"/>
        <dbReference type="ChEBI" id="CHEBI:15378"/>
        <dbReference type="ChEBI" id="CHEBI:29999"/>
        <dbReference type="ChEBI" id="CHEBI:30616"/>
        <dbReference type="ChEBI" id="CHEBI:83421"/>
        <dbReference type="ChEBI" id="CHEBI:456216"/>
        <dbReference type="EC" id="2.7.11.1"/>
    </reaction>
</comment>
<reference evidence="11" key="1">
    <citation type="submission" date="2016-11" db="UniProtKB">
        <authorList>
            <consortium name="WormBaseParasite"/>
        </authorList>
    </citation>
    <scope>IDENTIFICATION</scope>
</reference>
<keyword evidence="2" id="KW-0808">Transferase</keyword>
<dbReference type="Pfam" id="PF00069">
    <property type="entry name" value="Pkinase"/>
    <property type="match status" value="1"/>
</dbReference>
<organism evidence="10 11">
    <name type="scientific">Macrostomum lignano</name>
    <dbReference type="NCBI Taxonomy" id="282301"/>
    <lineage>
        <taxon>Eukaryota</taxon>
        <taxon>Metazoa</taxon>
        <taxon>Spiralia</taxon>
        <taxon>Lophotrochozoa</taxon>
        <taxon>Platyhelminthes</taxon>
        <taxon>Rhabditophora</taxon>
        <taxon>Macrostomorpha</taxon>
        <taxon>Macrostomida</taxon>
        <taxon>Macrostomidae</taxon>
        <taxon>Macrostomum</taxon>
    </lineage>
</organism>
<feature type="region of interest" description="Disordered" evidence="8">
    <location>
        <begin position="18"/>
        <end position="37"/>
    </location>
</feature>
<keyword evidence="5" id="KW-0067">ATP-binding</keyword>
<evidence type="ECO:0000256" key="5">
    <source>
        <dbReference type="ARBA" id="ARBA00022840"/>
    </source>
</evidence>
<evidence type="ECO:0000256" key="7">
    <source>
        <dbReference type="ARBA" id="ARBA00048679"/>
    </source>
</evidence>
<dbReference type="PANTHER" id="PTHR24350">
    <property type="entry name" value="SERINE/THREONINE-PROTEIN KINASE IAL-RELATED"/>
    <property type="match status" value="1"/>
</dbReference>
<dbReference type="GO" id="GO:0004674">
    <property type="term" value="F:protein serine/threonine kinase activity"/>
    <property type="evidence" value="ECO:0007669"/>
    <property type="project" value="UniProtKB-KW"/>
</dbReference>
<keyword evidence="10" id="KW-1185">Reference proteome</keyword>
<evidence type="ECO:0000256" key="6">
    <source>
        <dbReference type="ARBA" id="ARBA00047899"/>
    </source>
</evidence>
<keyword evidence="4" id="KW-0418">Kinase</keyword>
<evidence type="ECO:0000256" key="1">
    <source>
        <dbReference type="ARBA" id="ARBA00022527"/>
    </source>
</evidence>
<dbReference type="SMART" id="SM00220">
    <property type="entry name" value="S_TKc"/>
    <property type="match status" value="1"/>
</dbReference>
<comment type="catalytic activity">
    <reaction evidence="6">
        <text>L-threonyl-[protein] + ATP = O-phospho-L-threonyl-[protein] + ADP + H(+)</text>
        <dbReference type="Rhea" id="RHEA:46608"/>
        <dbReference type="Rhea" id="RHEA-COMP:11060"/>
        <dbReference type="Rhea" id="RHEA-COMP:11605"/>
        <dbReference type="ChEBI" id="CHEBI:15378"/>
        <dbReference type="ChEBI" id="CHEBI:30013"/>
        <dbReference type="ChEBI" id="CHEBI:30616"/>
        <dbReference type="ChEBI" id="CHEBI:61977"/>
        <dbReference type="ChEBI" id="CHEBI:456216"/>
        <dbReference type="EC" id="2.7.11.1"/>
    </reaction>
</comment>
<evidence type="ECO:0000256" key="2">
    <source>
        <dbReference type="ARBA" id="ARBA00022679"/>
    </source>
</evidence>
<dbReference type="WBParaSite" id="maker-uti_cns_0011812-snap-gene-0.6-mRNA-1">
    <property type="protein sequence ID" value="maker-uti_cns_0011812-snap-gene-0.6-mRNA-1"/>
    <property type="gene ID" value="maker-uti_cns_0011812-snap-gene-0.6"/>
</dbReference>
<dbReference type="Gene3D" id="1.10.510.10">
    <property type="entry name" value="Transferase(Phosphotransferase) domain 1"/>
    <property type="match status" value="1"/>
</dbReference>
<keyword evidence="3" id="KW-0547">Nucleotide-binding</keyword>
<name>A0A1I8IEL7_9PLAT</name>
<dbReference type="Proteomes" id="UP000095280">
    <property type="component" value="Unplaced"/>
</dbReference>
<sequence>ALEAVKVILQPVQAKANLSATGTDEQQPPQAPKQQLRRLRIPGPREAIRFPNGRLRLVGALAGLKQDHRVRHPRLPAPEMIANKRYDHRVDIWATGVLTYEFLRGAPPFYDSNDQLKMSKIVRGKFDWPKFFQPLAKSFIGSILRVNPDERASVQQLMSHAWIENFAEKVLDRGPDLTGEAERLAAAGSAN</sequence>
<evidence type="ECO:0000313" key="10">
    <source>
        <dbReference type="Proteomes" id="UP000095280"/>
    </source>
</evidence>
<dbReference type="InterPro" id="IPR011009">
    <property type="entry name" value="Kinase-like_dom_sf"/>
</dbReference>
<evidence type="ECO:0000313" key="11">
    <source>
        <dbReference type="WBParaSite" id="maker-uti_cns_0011812-snap-gene-0.6-mRNA-1"/>
    </source>
</evidence>
<dbReference type="PROSITE" id="PS50011">
    <property type="entry name" value="PROTEIN_KINASE_DOM"/>
    <property type="match status" value="1"/>
</dbReference>
<evidence type="ECO:0000259" key="9">
    <source>
        <dbReference type="PROSITE" id="PS50011"/>
    </source>
</evidence>